<evidence type="ECO:0000313" key="3">
    <source>
        <dbReference type="Proteomes" id="UP001061302"/>
    </source>
</evidence>
<evidence type="ECO:0000256" key="1">
    <source>
        <dbReference type="SAM" id="MobiDB-lite"/>
    </source>
</evidence>
<feature type="region of interest" description="Disordered" evidence="1">
    <location>
        <begin position="73"/>
        <end position="101"/>
    </location>
</feature>
<dbReference type="EMBL" id="CP106753">
    <property type="protein sequence ID" value="UXY13626.1"/>
    <property type="molecule type" value="Genomic_DNA"/>
</dbReference>
<sequence>MTEQLVRSCTAFAGSRLLLSGPLVEVALAVKAATERADTPCCLVFDDETGRTIDLDLRGTKAELISRLSRLPPTMAGADAPQQSAAGQASPPARLPEARGRGRPRLGVIAREVTLLPRHWEWLAAQPGGISATLRRLVETARKNDGGKEARRTAQEAAYRFMSAIGGDLPGFEEALRALFADDRARFEQQLADWPADLRTHAIKLAFGAGSDGNKS</sequence>
<keyword evidence="3" id="KW-1185">Reference proteome</keyword>
<organism evidence="2 3">
    <name type="scientific">Chitiniphilus purpureus</name>
    <dbReference type="NCBI Taxonomy" id="2981137"/>
    <lineage>
        <taxon>Bacteria</taxon>
        <taxon>Pseudomonadati</taxon>
        <taxon>Pseudomonadota</taxon>
        <taxon>Betaproteobacteria</taxon>
        <taxon>Neisseriales</taxon>
        <taxon>Chitinibacteraceae</taxon>
        <taxon>Chitiniphilus</taxon>
    </lineage>
</organism>
<accession>A0ABY6DKI3</accession>
<reference evidence="2" key="1">
    <citation type="submission" date="2022-10" db="EMBL/GenBank/DDBJ databases">
        <title>Chitiniphilus purpureus sp. nov., a novel chitin-degrading bacterium isolated from crawfish pond sediment.</title>
        <authorList>
            <person name="Li K."/>
        </authorList>
    </citation>
    <scope>NUCLEOTIDE SEQUENCE</scope>
    <source>
        <strain evidence="2">CD1</strain>
    </source>
</reference>
<dbReference type="Proteomes" id="UP001061302">
    <property type="component" value="Chromosome"/>
</dbReference>
<protein>
    <submittedName>
        <fullName evidence="2">DUF2239 family protein</fullName>
    </submittedName>
</protein>
<evidence type="ECO:0000313" key="2">
    <source>
        <dbReference type="EMBL" id="UXY13626.1"/>
    </source>
</evidence>
<gene>
    <name evidence="2" type="ORF">N8I74_09830</name>
</gene>
<name>A0ABY6DKI3_9NEIS</name>
<dbReference type="RefSeq" id="WP_263122834.1">
    <property type="nucleotide sequence ID" value="NZ_CP106753.1"/>
</dbReference>
<proteinExistence type="predicted"/>
<feature type="compositionally biased region" description="Low complexity" evidence="1">
    <location>
        <begin position="76"/>
        <end position="92"/>
    </location>
</feature>
<dbReference type="Pfam" id="PF09998">
    <property type="entry name" value="DUF2239"/>
    <property type="match status" value="1"/>
</dbReference>
<dbReference type="InterPro" id="IPR018715">
    <property type="entry name" value="DUF2239"/>
</dbReference>